<evidence type="ECO:0000313" key="2">
    <source>
        <dbReference type="Proteomes" id="UP001497444"/>
    </source>
</evidence>
<gene>
    <name evidence="1" type="ORF">CSSPJE1EN1_LOCUS28495</name>
</gene>
<comment type="caution">
    <text evidence="1">The sequence shown here is derived from an EMBL/GenBank/DDBJ whole genome shotgun (WGS) entry which is preliminary data.</text>
</comment>
<organism evidence="1 2">
    <name type="scientific">Sphagnum jensenii</name>
    <dbReference type="NCBI Taxonomy" id="128206"/>
    <lineage>
        <taxon>Eukaryota</taxon>
        <taxon>Viridiplantae</taxon>
        <taxon>Streptophyta</taxon>
        <taxon>Embryophyta</taxon>
        <taxon>Bryophyta</taxon>
        <taxon>Sphagnophytina</taxon>
        <taxon>Sphagnopsida</taxon>
        <taxon>Sphagnales</taxon>
        <taxon>Sphagnaceae</taxon>
        <taxon>Sphagnum</taxon>
    </lineage>
</organism>
<protein>
    <submittedName>
        <fullName evidence="1">Uncharacterized protein</fullName>
    </submittedName>
</protein>
<name>A0ABP0VF83_9BRYO</name>
<dbReference type="EMBL" id="CAXAQS010000779">
    <property type="protein sequence ID" value="CAK9253117.1"/>
    <property type="molecule type" value="Genomic_DNA"/>
</dbReference>
<sequence>MASAVSTSTNGLLVLTDVTSETLSEAWVGLASAAIPAAAIGQVSSDGRIQNIPVGLGFSVGDPIWVGVTPGSLTNDIQLNNSSGYTLAGTTSGHAGSSLIGDDASYTYITPTSATVKGALSVSMPLWALLPQLAQIGS</sequence>
<evidence type="ECO:0000313" key="1">
    <source>
        <dbReference type="EMBL" id="CAK9253117.1"/>
    </source>
</evidence>
<keyword evidence="2" id="KW-1185">Reference proteome</keyword>
<dbReference type="Proteomes" id="UP001497444">
    <property type="component" value="Unassembled WGS sequence"/>
</dbReference>
<accession>A0ABP0VF83</accession>
<proteinExistence type="predicted"/>
<reference evidence="1" key="1">
    <citation type="submission" date="2024-02" db="EMBL/GenBank/DDBJ databases">
        <authorList>
            <consortium name="ELIXIR-Norway"/>
            <consortium name="Elixir Norway"/>
        </authorList>
    </citation>
    <scope>NUCLEOTIDE SEQUENCE</scope>
</reference>